<dbReference type="SUPFAM" id="SSF53187">
    <property type="entry name" value="Zn-dependent exopeptidases"/>
    <property type="match status" value="1"/>
</dbReference>
<dbReference type="GO" id="GO:0030288">
    <property type="term" value="C:outer membrane-bounded periplasmic space"/>
    <property type="evidence" value="ECO:0007669"/>
    <property type="project" value="TreeGrafter"/>
</dbReference>
<dbReference type="GO" id="GO:0008745">
    <property type="term" value="F:N-acetylmuramoyl-L-alanine amidase activity"/>
    <property type="evidence" value="ECO:0007669"/>
    <property type="project" value="InterPro"/>
</dbReference>
<dbReference type="PANTHER" id="PTHR30404">
    <property type="entry name" value="N-ACETYLMURAMOYL-L-ALANINE AMIDASE"/>
    <property type="match status" value="1"/>
</dbReference>
<dbReference type="GO" id="GO:0009253">
    <property type="term" value="P:peptidoglycan catabolic process"/>
    <property type="evidence" value="ECO:0007669"/>
    <property type="project" value="InterPro"/>
</dbReference>
<keyword evidence="4" id="KW-1185">Reference proteome</keyword>
<dbReference type="InterPro" id="IPR050695">
    <property type="entry name" value="N-acetylmuramoyl_amidase_3"/>
</dbReference>
<dbReference type="Gene3D" id="3.40.630.40">
    <property type="entry name" value="Zn-dependent exopeptidases"/>
    <property type="match status" value="1"/>
</dbReference>
<dbReference type="InterPro" id="IPR002508">
    <property type="entry name" value="MurNAc-LAA_cat"/>
</dbReference>
<evidence type="ECO:0000256" key="1">
    <source>
        <dbReference type="ARBA" id="ARBA00022801"/>
    </source>
</evidence>
<dbReference type="EMBL" id="FNFL01000001">
    <property type="protein sequence ID" value="SDJ85943.1"/>
    <property type="molecule type" value="Genomic_DNA"/>
</dbReference>
<evidence type="ECO:0000259" key="2">
    <source>
        <dbReference type="SMART" id="SM00646"/>
    </source>
</evidence>
<gene>
    <name evidence="3" type="ORF">SAMN05216243_1178</name>
</gene>
<dbReference type="AlphaFoldDB" id="A0A1G8X5W2"/>
<dbReference type="PANTHER" id="PTHR30404:SF0">
    <property type="entry name" value="N-ACETYLMURAMOYL-L-ALANINE AMIDASE AMIC"/>
    <property type="match status" value="1"/>
</dbReference>
<evidence type="ECO:0000313" key="3">
    <source>
        <dbReference type="EMBL" id="SDJ85943.1"/>
    </source>
</evidence>
<dbReference type="CDD" id="cd02696">
    <property type="entry name" value="MurNAc-LAA"/>
    <property type="match status" value="1"/>
</dbReference>
<reference evidence="3 4" key="1">
    <citation type="submission" date="2016-10" db="EMBL/GenBank/DDBJ databases">
        <authorList>
            <person name="de Groot N.N."/>
        </authorList>
    </citation>
    <scope>NUCLEOTIDE SEQUENCE [LARGE SCALE GENOMIC DNA]</scope>
    <source>
        <strain evidence="3 4">CGMCC 1.6502</strain>
    </source>
</reference>
<dbReference type="OrthoDB" id="9763643at2"/>
<proteinExistence type="predicted"/>
<feature type="domain" description="MurNAc-LAA" evidence="2">
    <location>
        <begin position="64"/>
        <end position="175"/>
    </location>
</feature>
<protein>
    <submittedName>
        <fullName evidence="3">N-acetylmuramoyl-L-alanine amidase</fullName>
    </submittedName>
</protein>
<dbReference type="Pfam" id="PF01520">
    <property type="entry name" value="Amidase_3"/>
    <property type="match status" value="1"/>
</dbReference>
<dbReference type="STRING" id="407036.SAMN05216243_1178"/>
<sequence>MTKIFIDPGHGGNDPGAIGNGLQEKDVTLAIALKIRDLLNRDYQGHSVMLSRTTDQTLSLSQRTNMANSWGADYLVSVHINAGGGTGFESYTYNGNYPGKTETNRLRSIVHDAIVIETGFRDRGKKEANFHMVRESAMQAVLTENGFIDNSSDAAALKSDAFLTRVARGHVIGVANALGLTPNSGGGDDGTQKYVEIIVDSLWTYNSADWADKAVVVNRGEVFTVIRDKFPVAGGYMYQIKSGLYITANPTYVRYYTR</sequence>
<keyword evidence="1" id="KW-0378">Hydrolase</keyword>
<evidence type="ECO:0000313" key="4">
    <source>
        <dbReference type="Proteomes" id="UP000198694"/>
    </source>
</evidence>
<dbReference type="SMART" id="SM00646">
    <property type="entry name" value="Ami_3"/>
    <property type="match status" value="1"/>
</dbReference>
<name>A0A1G8X5W2_9BACI</name>
<dbReference type="RefSeq" id="WP_093211910.1">
    <property type="nucleotide sequence ID" value="NZ_FNFL01000001.1"/>
</dbReference>
<organism evidence="3 4">
    <name type="scientific">Sediminibacillus albus</name>
    <dbReference type="NCBI Taxonomy" id="407036"/>
    <lineage>
        <taxon>Bacteria</taxon>
        <taxon>Bacillati</taxon>
        <taxon>Bacillota</taxon>
        <taxon>Bacilli</taxon>
        <taxon>Bacillales</taxon>
        <taxon>Bacillaceae</taxon>
        <taxon>Sediminibacillus</taxon>
    </lineage>
</organism>
<dbReference type="Proteomes" id="UP000198694">
    <property type="component" value="Unassembled WGS sequence"/>
</dbReference>
<accession>A0A1G8X5W2</accession>